<dbReference type="Proteomes" id="UP000238358">
    <property type="component" value="Chromosome"/>
</dbReference>
<proteinExistence type="predicted"/>
<reference evidence="1 2" key="1">
    <citation type="journal article" date="2018" name="Genome Announc.">
        <title>Complete genomes of two Megasphaera elsdenii strains, NCIMB 702410 and ATCC 25940.</title>
        <authorList>
            <person name="Hatmaker E.A."/>
            <person name="O'Dell K."/>
            <person name="Riley L.A."/>
            <person name="Klingeman D.M."/>
            <person name="Guss A.M."/>
        </authorList>
    </citation>
    <scope>NUCLEOTIDE SEQUENCE [LARGE SCALE GENOMIC DNA]</scope>
    <source>
        <strain evidence="1 2">NCIMB702410</strain>
    </source>
</reference>
<gene>
    <name evidence="1" type="ORF">C6Y28_01395</name>
</gene>
<accession>A0A2S0M4L3</accession>
<dbReference type="AlphaFoldDB" id="A0A2S0M4L3"/>
<evidence type="ECO:0000313" key="1">
    <source>
        <dbReference type="EMBL" id="AVO26385.1"/>
    </source>
</evidence>
<name>A0A2S0M4L3_MEGEL</name>
<dbReference type="EMBL" id="CP027569">
    <property type="protein sequence ID" value="AVO26385.1"/>
    <property type="molecule type" value="Genomic_DNA"/>
</dbReference>
<protein>
    <recommendedName>
        <fullName evidence="3">DUF1492 domain-containing protein</fullName>
    </recommendedName>
</protein>
<dbReference type="OrthoDB" id="2454082at2"/>
<organism evidence="1 2">
    <name type="scientific">Megasphaera elsdenii</name>
    <dbReference type="NCBI Taxonomy" id="907"/>
    <lineage>
        <taxon>Bacteria</taxon>
        <taxon>Bacillati</taxon>
        <taxon>Bacillota</taxon>
        <taxon>Negativicutes</taxon>
        <taxon>Veillonellales</taxon>
        <taxon>Veillonellaceae</taxon>
        <taxon>Megasphaera</taxon>
    </lineage>
</organism>
<evidence type="ECO:0000313" key="2">
    <source>
        <dbReference type="Proteomes" id="UP000238358"/>
    </source>
</evidence>
<sequence length="150" mass="17794">MTADEYLGQYRLIEAEIKQREKLINRMRREIFSGPTDNVIANIDGAIRGGNSNYWDDRSLEQYKDELGKQEKKVKAYRKFQMDVIKQIDSMESRIDRVILYSKYIDGLTWEEVAKETGYSFGYARGYLKSVALNHFFIKYNKQFYKINSK</sequence>
<evidence type="ECO:0008006" key="3">
    <source>
        <dbReference type="Google" id="ProtNLM"/>
    </source>
</evidence>
<dbReference type="RefSeq" id="WP_027895849.1">
    <property type="nucleotide sequence ID" value="NZ_CP027569.1"/>
</dbReference>